<keyword evidence="3" id="KW-1185">Reference proteome</keyword>
<dbReference type="Proteomes" id="UP001147760">
    <property type="component" value="Unassembled WGS sequence"/>
</dbReference>
<comment type="caution">
    <text evidence="2">The sequence shown here is derived from an EMBL/GenBank/DDBJ whole genome shotgun (WGS) entry which is preliminary data.</text>
</comment>
<protein>
    <recommendedName>
        <fullName evidence="4">Autophagy-related protein 27</fullName>
    </recommendedName>
</protein>
<dbReference type="OrthoDB" id="4450625at2759"/>
<keyword evidence="1" id="KW-0732">Signal</keyword>
<evidence type="ECO:0008006" key="4">
    <source>
        <dbReference type="Google" id="ProtNLM"/>
    </source>
</evidence>
<evidence type="ECO:0000313" key="3">
    <source>
        <dbReference type="Proteomes" id="UP001147760"/>
    </source>
</evidence>
<feature type="chain" id="PRO_5040799827" description="Autophagy-related protein 27" evidence="1">
    <location>
        <begin position="23"/>
        <end position="159"/>
    </location>
</feature>
<sequence>MKRLPFLILYILFQLLAGTVEALNGAAGAETTFLYQAYVLERAHVTDEKCHLIAPKCPVPAGKTACSFANFVKYISTESAREQNEPRWSLFKTIFDNAGDKPLIDTSKDLREAGFHAGYDQARLCPKEKDSPSVSVTIRGMRGIATATKKNQYPDQSKK</sequence>
<reference evidence="2" key="1">
    <citation type="submission" date="2022-12" db="EMBL/GenBank/DDBJ databases">
        <authorList>
            <person name="Petersen C."/>
        </authorList>
    </citation>
    <scope>NUCLEOTIDE SEQUENCE</scope>
    <source>
        <strain evidence="2">IBT 17660</strain>
    </source>
</reference>
<dbReference type="EMBL" id="JAPWDO010000001">
    <property type="protein sequence ID" value="KAJ5486765.1"/>
    <property type="molecule type" value="Genomic_DNA"/>
</dbReference>
<name>A0A9X0BWI7_9EURO</name>
<reference evidence="2" key="2">
    <citation type="journal article" date="2023" name="IMA Fungus">
        <title>Comparative genomic study of the Penicillium genus elucidates a diverse pangenome and 15 lateral gene transfer events.</title>
        <authorList>
            <person name="Petersen C."/>
            <person name="Sorensen T."/>
            <person name="Nielsen M.R."/>
            <person name="Sondergaard T.E."/>
            <person name="Sorensen J.L."/>
            <person name="Fitzpatrick D.A."/>
            <person name="Frisvad J.C."/>
            <person name="Nielsen K.L."/>
        </authorList>
    </citation>
    <scope>NUCLEOTIDE SEQUENCE</scope>
    <source>
        <strain evidence="2">IBT 17660</strain>
    </source>
</reference>
<dbReference type="AlphaFoldDB" id="A0A9X0BWI7"/>
<evidence type="ECO:0000313" key="2">
    <source>
        <dbReference type="EMBL" id="KAJ5486765.1"/>
    </source>
</evidence>
<evidence type="ECO:0000256" key="1">
    <source>
        <dbReference type="SAM" id="SignalP"/>
    </source>
</evidence>
<gene>
    <name evidence="2" type="ORF">N7530_001065</name>
</gene>
<organism evidence="2 3">
    <name type="scientific">Penicillium desertorum</name>
    <dbReference type="NCBI Taxonomy" id="1303715"/>
    <lineage>
        <taxon>Eukaryota</taxon>
        <taxon>Fungi</taxon>
        <taxon>Dikarya</taxon>
        <taxon>Ascomycota</taxon>
        <taxon>Pezizomycotina</taxon>
        <taxon>Eurotiomycetes</taxon>
        <taxon>Eurotiomycetidae</taxon>
        <taxon>Eurotiales</taxon>
        <taxon>Aspergillaceae</taxon>
        <taxon>Penicillium</taxon>
    </lineage>
</organism>
<proteinExistence type="predicted"/>
<feature type="signal peptide" evidence="1">
    <location>
        <begin position="1"/>
        <end position="22"/>
    </location>
</feature>
<accession>A0A9X0BWI7</accession>